<sequence>MDTYLDSLPKDIIQYFHNIFNVNLSIDSSIDDQILNWCIIIDANGVRTEIKNKIFIAGGSKYQIMEFEEFIKGNLDKLYYCTHIKRTKEFLRFKKEDTSIIVPRTKLIDEQLDHILDVLIQLNKSIEF</sequence>
<reference evidence="1" key="1">
    <citation type="journal article" date="2019" name="MBio">
        <title>Virus Genomes from Deep Sea Sediments Expand the Ocean Megavirome and Support Independent Origins of Viral Gigantism.</title>
        <authorList>
            <person name="Backstrom D."/>
            <person name="Yutin N."/>
            <person name="Jorgensen S.L."/>
            <person name="Dharamshi J."/>
            <person name="Homa F."/>
            <person name="Zaremba-Niedwiedzka K."/>
            <person name="Spang A."/>
            <person name="Wolf Y.I."/>
            <person name="Koonin E.V."/>
            <person name="Ettema T.J."/>
        </authorList>
    </citation>
    <scope>NUCLEOTIDE SEQUENCE</scope>
</reference>
<organism evidence="1">
    <name type="scientific">Marseillevirus LCMAC102</name>
    <dbReference type="NCBI Taxonomy" id="2506603"/>
    <lineage>
        <taxon>Viruses</taxon>
        <taxon>Varidnaviria</taxon>
        <taxon>Bamfordvirae</taxon>
        <taxon>Nucleocytoviricota</taxon>
        <taxon>Megaviricetes</taxon>
        <taxon>Pimascovirales</taxon>
        <taxon>Pimascovirales incertae sedis</taxon>
        <taxon>Marseilleviridae</taxon>
    </lineage>
</organism>
<name>A0A481YTZ1_9VIRU</name>
<evidence type="ECO:0000313" key="1">
    <source>
        <dbReference type="EMBL" id="QBK86235.1"/>
    </source>
</evidence>
<gene>
    <name evidence="1" type="ORF">LCMAC102_00290</name>
</gene>
<accession>A0A481YTZ1</accession>
<dbReference type="EMBL" id="MK500334">
    <property type="protein sequence ID" value="QBK86235.1"/>
    <property type="molecule type" value="Genomic_DNA"/>
</dbReference>
<protein>
    <submittedName>
        <fullName evidence="1">Uncharacterized protein</fullName>
    </submittedName>
</protein>
<proteinExistence type="predicted"/>